<dbReference type="CDD" id="cd11333">
    <property type="entry name" value="AmyAc_SI_OligoGlu_DGase"/>
    <property type="match status" value="1"/>
</dbReference>
<dbReference type="Proteomes" id="UP001596266">
    <property type="component" value="Unassembled WGS sequence"/>
</dbReference>
<comment type="caution">
    <text evidence="4">The sequence shown here is derived from an EMBL/GenBank/DDBJ whole genome shotgun (WGS) entry which is preliminary data.</text>
</comment>
<dbReference type="InterPro" id="IPR013780">
    <property type="entry name" value="Glyco_hydro_b"/>
</dbReference>
<dbReference type="InterPro" id="IPR006047">
    <property type="entry name" value="GH13_cat_dom"/>
</dbReference>
<dbReference type="InterPro" id="IPR045857">
    <property type="entry name" value="O16G_dom_2"/>
</dbReference>
<dbReference type="SUPFAM" id="SSF51445">
    <property type="entry name" value="(Trans)glycosidases"/>
    <property type="match status" value="1"/>
</dbReference>
<keyword evidence="1" id="KW-0378">Hydrolase</keyword>
<dbReference type="EMBL" id="JBHSUA010000009">
    <property type="protein sequence ID" value="MFC6396487.1"/>
    <property type="molecule type" value="Genomic_DNA"/>
</dbReference>
<dbReference type="SMART" id="SM00642">
    <property type="entry name" value="Aamy"/>
    <property type="match status" value="1"/>
</dbReference>
<evidence type="ECO:0000256" key="1">
    <source>
        <dbReference type="ARBA" id="ARBA00022801"/>
    </source>
</evidence>
<dbReference type="Gene3D" id="2.60.40.1180">
    <property type="entry name" value="Golgi alpha-mannosidase II"/>
    <property type="match status" value="1"/>
</dbReference>
<dbReference type="PANTHER" id="PTHR10357">
    <property type="entry name" value="ALPHA-AMYLASE FAMILY MEMBER"/>
    <property type="match status" value="1"/>
</dbReference>
<dbReference type="Pfam" id="PF00128">
    <property type="entry name" value="Alpha-amylase"/>
    <property type="match status" value="1"/>
</dbReference>
<proteinExistence type="predicted"/>
<evidence type="ECO:0000256" key="2">
    <source>
        <dbReference type="SAM" id="MobiDB-lite"/>
    </source>
</evidence>
<organism evidence="4 5">
    <name type="scientific">Luteococcus sanguinis</name>
    <dbReference type="NCBI Taxonomy" id="174038"/>
    <lineage>
        <taxon>Bacteria</taxon>
        <taxon>Bacillati</taxon>
        <taxon>Actinomycetota</taxon>
        <taxon>Actinomycetes</taxon>
        <taxon>Propionibacteriales</taxon>
        <taxon>Propionibacteriaceae</taxon>
        <taxon>Luteococcus</taxon>
    </lineage>
</organism>
<accession>A0ABW1WZS5</accession>
<protein>
    <submittedName>
        <fullName evidence="4">Alpha-glucosidase</fullName>
    </submittedName>
</protein>
<dbReference type="Gene3D" id="3.90.400.10">
    <property type="entry name" value="Oligo-1,6-glucosidase, Domain 2"/>
    <property type="match status" value="1"/>
</dbReference>
<dbReference type="InterPro" id="IPR017853">
    <property type="entry name" value="GH"/>
</dbReference>
<evidence type="ECO:0000313" key="4">
    <source>
        <dbReference type="EMBL" id="MFC6396487.1"/>
    </source>
</evidence>
<dbReference type="RefSeq" id="WP_343884874.1">
    <property type="nucleotide sequence ID" value="NZ_BAAAKI010000004.1"/>
</dbReference>
<dbReference type="NCBIfam" id="NF008183">
    <property type="entry name" value="PRK10933.1"/>
    <property type="match status" value="1"/>
</dbReference>
<feature type="compositionally biased region" description="Polar residues" evidence="2">
    <location>
        <begin position="10"/>
        <end position="21"/>
    </location>
</feature>
<evidence type="ECO:0000259" key="3">
    <source>
        <dbReference type="SMART" id="SM00642"/>
    </source>
</evidence>
<sequence length="579" mass="65401">MPNDAIATGVQPSGVQPSEVQPSDALQARTPNWWKRAVVYQIYPRSFADSNGDGVGDIRGIIDHLDHLATLGVDVVWLSPAYRSPQDDNGYDISDYQDIDPLFGSLADLDDLIAGLHQRGMKLVMDLVVNHTSDEHEWFQESRRPGSEKADWYWWAPPREGFAPGEQGAEPTDWRSMFSGSAWKFDELRGEYFLHLFSTKQPDLNWENPQVRQAVYAMMNWWVARGVDGFRMDVINMISKSVPLADGANHFDGPRMDEFLHEMHQHVMAGQNLVTVGEMPGVTLDAAANYTDPSREELDMVFQFEHVGLDEVPGGGKWALKPLHLPDLKASLSRWQYGMEGRGWNSLYWDNHDQPRIVSRWGDDSDEHRVASAKTLATVLHLMKGTPYIYQGEEIGMTNAHFTSIDQYRDIEALNHYAEARELGTPEKSLLESFAVKGRDNARTPMQWDDSKQAGFTTGEPWIAVNPNKDVVNAAAAVADADSVFHHYRSLIGLRHDHEIVREGVFDLLEPEHEQLFCYTRSLSGSDGDEQLLVLANLSPSEVELPEALRTDGDVWLATHAERASDRLQPWESRVLKVR</sequence>
<dbReference type="SUPFAM" id="SSF51011">
    <property type="entry name" value="Glycosyl hydrolase domain"/>
    <property type="match status" value="1"/>
</dbReference>
<gene>
    <name evidence="4" type="ORF">ACFP57_05720</name>
</gene>
<evidence type="ECO:0000313" key="5">
    <source>
        <dbReference type="Proteomes" id="UP001596266"/>
    </source>
</evidence>
<name>A0ABW1WZS5_9ACTN</name>
<keyword evidence="5" id="KW-1185">Reference proteome</keyword>
<reference evidence="5" key="1">
    <citation type="journal article" date="2019" name="Int. J. Syst. Evol. Microbiol.">
        <title>The Global Catalogue of Microorganisms (GCM) 10K type strain sequencing project: providing services to taxonomists for standard genome sequencing and annotation.</title>
        <authorList>
            <consortium name="The Broad Institute Genomics Platform"/>
            <consortium name="The Broad Institute Genome Sequencing Center for Infectious Disease"/>
            <person name="Wu L."/>
            <person name="Ma J."/>
        </authorList>
    </citation>
    <scope>NUCLEOTIDE SEQUENCE [LARGE SCALE GENOMIC DNA]</scope>
    <source>
        <strain evidence="5">CGMCC 1.15277</strain>
    </source>
</reference>
<feature type="region of interest" description="Disordered" evidence="2">
    <location>
        <begin position="1"/>
        <end position="24"/>
    </location>
</feature>
<feature type="domain" description="Glycosyl hydrolase family 13 catalytic" evidence="3">
    <location>
        <begin position="41"/>
        <end position="443"/>
    </location>
</feature>
<dbReference type="Gene3D" id="3.20.20.80">
    <property type="entry name" value="Glycosidases"/>
    <property type="match status" value="1"/>
</dbReference>
<dbReference type="PANTHER" id="PTHR10357:SF184">
    <property type="entry name" value="OLIGO-1,6-GLUCOSIDASE 1"/>
    <property type="match status" value="1"/>
</dbReference>